<dbReference type="AlphaFoldDB" id="A7SAN3"/>
<dbReference type="Proteomes" id="UP000001593">
    <property type="component" value="Unassembled WGS sequence"/>
</dbReference>
<dbReference type="EMBL" id="DS469610">
    <property type="protein sequence ID" value="EDO39222.1"/>
    <property type="molecule type" value="Genomic_DNA"/>
</dbReference>
<proteinExistence type="predicted"/>
<gene>
    <name evidence="1" type="ORF">NEMVEDRAFT_v1g111328</name>
</gene>
<dbReference type="HOGENOM" id="CLU_2944415_0_0_1"/>
<keyword evidence="2" id="KW-1185">Reference proteome</keyword>
<protein>
    <submittedName>
        <fullName evidence="1">Uncharacterized protein</fullName>
    </submittedName>
</protein>
<name>A7SAN3_NEMVE</name>
<reference evidence="1 2" key="1">
    <citation type="journal article" date="2007" name="Science">
        <title>Sea anemone genome reveals ancestral eumetazoan gene repertoire and genomic organization.</title>
        <authorList>
            <person name="Putnam N.H."/>
            <person name="Srivastava M."/>
            <person name="Hellsten U."/>
            <person name="Dirks B."/>
            <person name="Chapman J."/>
            <person name="Salamov A."/>
            <person name="Terry A."/>
            <person name="Shapiro H."/>
            <person name="Lindquist E."/>
            <person name="Kapitonov V.V."/>
            <person name="Jurka J."/>
            <person name="Genikhovich G."/>
            <person name="Grigoriev I.V."/>
            <person name="Lucas S.M."/>
            <person name="Steele R.E."/>
            <person name="Finnerty J.R."/>
            <person name="Technau U."/>
            <person name="Martindale M.Q."/>
            <person name="Rokhsar D.S."/>
        </authorList>
    </citation>
    <scope>NUCLEOTIDE SEQUENCE [LARGE SCALE GENOMIC DNA]</scope>
    <source>
        <strain evidence="2">CH2 X CH6</strain>
    </source>
</reference>
<accession>A7SAN3</accession>
<evidence type="ECO:0000313" key="1">
    <source>
        <dbReference type="EMBL" id="EDO39222.1"/>
    </source>
</evidence>
<dbReference type="InParanoid" id="A7SAN3"/>
<organism evidence="1 2">
    <name type="scientific">Nematostella vectensis</name>
    <name type="common">Starlet sea anemone</name>
    <dbReference type="NCBI Taxonomy" id="45351"/>
    <lineage>
        <taxon>Eukaryota</taxon>
        <taxon>Metazoa</taxon>
        <taxon>Cnidaria</taxon>
        <taxon>Anthozoa</taxon>
        <taxon>Hexacorallia</taxon>
        <taxon>Actiniaria</taxon>
        <taxon>Edwardsiidae</taxon>
        <taxon>Nematostella</taxon>
    </lineage>
</organism>
<evidence type="ECO:0000313" key="2">
    <source>
        <dbReference type="Proteomes" id="UP000001593"/>
    </source>
</evidence>
<sequence length="60" mass="6956">MDIARYYHGIIVADVTNGYCVILSWYNSGRHTVTNGYCAILSWYNSGRRNKWILRGIIMV</sequence>